<feature type="transmembrane region" description="Helical" evidence="9">
    <location>
        <begin position="93"/>
        <end position="113"/>
    </location>
</feature>
<evidence type="ECO:0000313" key="10">
    <source>
        <dbReference type="EMBL" id="VVT14488.1"/>
    </source>
</evidence>
<proteinExistence type="predicted"/>
<feature type="region of interest" description="Disordered" evidence="8">
    <location>
        <begin position="418"/>
        <end position="438"/>
    </location>
</feature>
<feature type="transmembrane region" description="Helical" evidence="9">
    <location>
        <begin position="211"/>
        <end position="230"/>
    </location>
</feature>
<dbReference type="EMBL" id="CABVLI010000039">
    <property type="protein sequence ID" value="VVT14488.1"/>
    <property type="molecule type" value="Genomic_DNA"/>
</dbReference>
<feature type="transmembrane region" description="Helical" evidence="9">
    <location>
        <begin position="390"/>
        <end position="410"/>
    </location>
</feature>
<sequence length="438" mass="47322">MADARQQLARVLNAAARHAGFPYAVLGVGIMVRLIWALLVPVVPVSDSLSYDLFADRLSRGLGYTWLDGSASAFWPVGTSAIYALLYRLFGTGHGVIVGFNILLFVPILLLSMRLTTRWFGAHAAAIAGVMLAFWPMQVEFTTILASELIFTTLVLIIVSLWDAESLSPLRRGILLGIVLAVASYVRPTALLLTCVLMLSAAARGQGARRLPAAVISVVVAGLLIAPWAVRNSREFHRPVLLSTNGGVTLWMGNHANSGGGYAEVPAEFAGLDEATRDERMGGIARAYIRAHPAQFVWNSLRRLQDTFGRETIGIAWNEPGLVRAFGPRVLVWLKLVSQAYWLAVLALGLAGFVLLVASLGVWRAVSHPGAITWLYFAGVHAVIVSQDRYHFPVTPYIAGFAGLALWAMVQRSRHADPAFDRSARPSGMRGSTGSALG</sequence>
<keyword evidence="7 9" id="KW-0472">Membrane</keyword>
<feature type="transmembrane region" description="Helical" evidence="9">
    <location>
        <begin position="144"/>
        <end position="162"/>
    </location>
</feature>
<evidence type="ECO:0000256" key="7">
    <source>
        <dbReference type="ARBA" id="ARBA00023136"/>
    </source>
</evidence>
<evidence type="ECO:0000256" key="6">
    <source>
        <dbReference type="ARBA" id="ARBA00022989"/>
    </source>
</evidence>
<dbReference type="PANTHER" id="PTHR33908:SF11">
    <property type="entry name" value="MEMBRANE PROTEIN"/>
    <property type="match status" value="1"/>
</dbReference>
<dbReference type="PANTHER" id="PTHR33908">
    <property type="entry name" value="MANNOSYLTRANSFERASE YKCB-RELATED"/>
    <property type="match status" value="1"/>
</dbReference>
<dbReference type="AlphaFoldDB" id="A0A5E7Z725"/>
<accession>A0A5E7Z725</accession>
<evidence type="ECO:0000313" key="11">
    <source>
        <dbReference type="Proteomes" id="UP000326857"/>
    </source>
</evidence>
<reference evidence="10 11" key="1">
    <citation type="submission" date="2019-09" db="EMBL/GenBank/DDBJ databases">
        <authorList>
            <person name="Dittami M. S."/>
        </authorList>
    </citation>
    <scope>NUCLEOTIDE SEQUENCE [LARGE SCALE GENOMIC DNA]</scope>
    <source>
        <strain evidence="10">SPHINGO391</strain>
    </source>
</reference>
<keyword evidence="5 9" id="KW-0812">Transmembrane</keyword>
<evidence type="ECO:0000256" key="3">
    <source>
        <dbReference type="ARBA" id="ARBA00022676"/>
    </source>
</evidence>
<dbReference type="RefSeq" id="WP_151990831.1">
    <property type="nucleotide sequence ID" value="NZ_LR701528.1"/>
</dbReference>
<evidence type="ECO:0000256" key="5">
    <source>
        <dbReference type="ARBA" id="ARBA00022692"/>
    </source>
</evidence>
<gene>
    <name evidence="10" type="ORF">SPHINGO391_440234</name>
</gene>
<feature type="transmembrane region" description="Helical" evidence="9">
    <location>
        <begin position="340"/>
        <end position="358"/>
    </location>
</feature>
<protein>
    <submittedName>
        <fullName evidence="10">Uncharacterized protein</fullName>
    </submittedName>
</protein>
<keyword evidence="4" id="KW-0808">Transferase</keyword>
<name>A0A5E7Z725_9SPHN</name>
<evidence type="ECO:0000256" key="2">
    <source>
        <dbReference type="ARBA" id="ARBA00022475"/>
    </source>
</evidence>
<dbReference type="GO" id="GO:0009103">
    <property type="term" value="P:lipopolysaccharide biosynthetic process"/>
    <property type="evidence" value="ECO:0007669"/>
    <property type="project" value="UniProtKB-ARBA"/>
</dbReference>
<feature type="transmembrane region" description="Helical" evidence="9">
    <location>
        <begin position="119"/>
        <end position="137"/>
    </location>
</feature>
<comment type="subcellular location">
    <subcellularLocation>
        <location evidence="1">Cell membrane</location>
        <topology evidence="1">Multi-pass membrane protein</topology>
    </subcellularLocation>
</comment>
<keyword evidence="2" id="KW-1003">Cell membrane</keyword>
<dbReference type="GO" id="GO:0016763">
    <property type="term" value="F:pentosyltransferase activity"/>
    <property type="evidence" value="ECO:0007669"/>
    <property type="project" value="TreeGrafter"/>
</dbReference>
<feature type="transmembrane region" description="Helical" evidence="9">
    <location>
        <begin position="174"/>
        <end position="199"/>
    </location>
</feature>
<evidence type="ECO:0000256" key="8">
    <source>
        <dbReference type="SAM" id="MobiDB-lite"/>
    </source>
</evidence>
<dbReference type="InterPro" id="IPR050297">
    <property type="entry name" value="LipidA_mod_glycosyltrf_83"/>
</dbReference>
<feature type="transmembrane region" description="Helical" evidence="9">
    <location>
        <begin position="365"/>
        <end position="384"/>
    </location>
</feature>
<keyword evidence="3" id="KW-0328">Glycosyltransferase</keyword>
<feature type="transmembrane region" description="Helical" evidence="9">
    <location>
        <begin position="21"/>
        <end position="43"/>
    </location>
</feature>
<evidence type="ECO:0000256" key="4">
    <source>
        <dbReference type="ARBA" id="ARBA00022679"/>
    </source>
</evidence>
<evidence type="ECO:0000256" key="1">
    <source>
        <dbReference type="ARBA" id="ARBA00004651"/>
    </source>
</evidence>
<dbReference type="Proteomes" id="UP000326857">
    <property type="component" value="Unassembled WGS sequence"/>
</dbReference>
<keyword evidence="6 9" id="KW-1133">Transmembrane helix</keyword>
<organism evidence="10 11">
    <name type="scientific">Sphingomonas aurantiaca</name>
    <dbReference type="NCBI Taxonomy" id="185949"/>
    <lineage>
        <taxon>Bacteria</taxon>
        <taxon>Pseudomonadati</taxon>
        <taxon>Pseudomonadota</taxon>
        <taxon>Alphaproteobacteria</taxon>
        <taxon>Sphingomonadales</taxon>
        <taxon>Sphingomonadaceae</taxon>
        <taxon>Sphingomonas</taxon>
    </lineage>
</organism>
<dbReference type="GO" id="GO:0005886">
    <property type="term" value="C:plasma membrane"/>
    <property type="evidence" value="ECO:0007669"/>
    <property type="project" value="UniProtKB-SubCell"/>
</dbReference>
<evidence type="ECO:0000256" key="9">
    <source>
        <dbReference type="SAM" id="Phobius"/>
    </source>
</evidence>